<sequence length="432" mass="48838">MPGMTANAAQLITHHAYGKHVDQGDQVEVPMAMHLPLGYPSLLPDEILSMILYPLVGRVDTPYATSEEQRERLLLAAKVARLSRAWRALARSWWSRLEFEIGHPLDPLLLILLQTGALERHAQYVQHLTFTTPVHARATSFRDKAQADAEDAAEMVPLTFRNFCTEVETVTLGSDITTAKYWTWALYAPPLPRLERLSCVLSFSQRRFLHRLEDAPSLRHLDVTVRRSERNIRRWLEEPYNGALPTLELRELRLVSELDKPNTISFAQLVHDLSSMIDPTCLANVDIAYYSEHADVSALLARCRGLRSLALRPAVSSEGARDLSKLVAAQASDWPVLERLELELHPSDLLRHPDRPVSMVPLDLSDLIAHLPATLNQLNVAYVLESSDELFFRSVFSDKAHPHLTSIGAYVLSKPSDKTAEPLPIRKRWQRS</sequence>
<evidence type="ECO:0000313" key="2">
    <source>
        <dbReference type="Proteomes" id="UP000777482"/>
    </source>
</evidence>
<name>A0A9P6W843_RHOMI</name>
<accession>A0A9P6W843</accession>
<evidence type="ECO:0000313" key="1">
    <source>
        <dbReference type="EMBL" id="KAG0665589.1"/>
    </source>
</evidence>
<organism evidence="1 2">
    <name type="scientific">Rhodotorula mucilaginosa</name>
    <name type="common">Yeast</name>
    <name type="synonym">Rhodotorula rubra</name>
    <dbReference type="NCBI Taxonomy" id="5537"/>
    <lineage>
        <taxon>Eukaryota</taxon>
        <taxon>Fungi</taxon>
        <taxon>Dikarya</taxon>
        <taxon>Basidiomycota</taxon>
        <taxon>Pucciniomycotina</taxon>
        <taxon>Microbotryomycetes</taxon>
        <taxon>Sporidiobolales</taxon>
        <taxon>Sporidiobolaceae</taxon>
        <taxon>Rhodotorula</taxon>
    </lineage>
</organism>
<comment type="caution">
    <text evidence="1">The sequence shown here is derived from an EMBL/GenBank/DDBJ whole genome shotgun (WGS) entry which is preliminary data.</text>
</comment>
<dbReference type="OrthoDB" id="10390718at2759"/>
<gene>
    <name evidence="1" type="ORF">C6P46_006372</name>
</gene>
<protein>
    <submittedName>
        <fullName evidence="1">Uncharacterized protein</fullName>
    </submittedName>
</protein>
<dbReference type="Proteomes" id="UP000777482">
    <property type="component" value="Unassembled WGS sequence"/>
</dbReference>
<dbReference type="EMBL" id="PUHQ01000008">
    <property type="protein sequence ID" value="KAG0665589.1"/>
    <property type="molecule type" value="Genomic_DNA"/>
</dbReference>
<reference evidence="1 2" key="1">
    <citation type="submission" date="2020-11" db="EMBL/GenBank/DDBJ databases">
        <title>Kefir isolates.</title>
        <authorList>
            <person name="Marcisauskas S."/>
            <person name="Kim Y."/>
            <person name="Blasche S."/>
        </authorList>
    </citation>
    <scope>NUCLEOTIDE SEQUENCE [LARGE SCALE GENOMIC DNA]</scope>
    <source>
        <strain evidence="1 2">KR</strain>
    </source>
</reference>
<proteinExistence type="predicted"/>
<keyword evidence="2" id="KW-1185">Reference proteome</keyword>
<dbReference type="AlphaFoldDB" id="A0A9P6W843"/>